<protein>
    <submittedName>
        <fullName evidence="1">Uncharacterized protein</fullName>
    </submittedName>
</protein>
<name>A0A4V1ISA4_9FUNG</name>
<dbReference type="AlphaFoldDB" id="A0A4V1ISA4"/>
<reference evidence="1" key="1">
    <citation type="submission" date="2018-06" db="EMBL/GenBank/DDBJ databases">
        <title>Leveraging single-cell genomics to expand the Fungal Tree of Life.</title>
        <authorList>
            <consortium name="DOE Joint Genome Institute"/>
            <person name="Ahrendt S.R."/>
            <person name="Quandt C.A."/>
            <person name="Ciobanu D."/>
            <person name="Clum A."/>
            <person name="Salamov A."/>
            <person name="Andreopoulos B."/>
            <person name="Cheng J.-F."/>
            <person name="Woyke T."/>
            <person name="Pelin A."/>
            <person name="Henrissat B."/>
            <person name="Reynolds N."/>
            <person name="Benny G.L."/>
            <person name="Smith M.E."/>
            <person name="James T.Y."/>
            <person name="Grigoriev I.V."/>
        </authorList>
    </citation>
    <scope>NUCLEOTIDE SEQUENCE</scope>
    <source>
        <strain evidence="1">Perch Fen</strain>
    </source>
</reference>
<accession>A0A4V1ISA4</accession>
<proteinExistence type="predicted"/>
<evidence type="ECO:0000313" key="2">
    <source>
        <dbReference type="Proteomes" id="UP000269721"/>
    </source>
</evidence>
<dbReference type="Proteomes" id="UP000269721">
    <property type="component" value="Unassembled WGS sequence"/>
</dbReference>
<keyword evidence="2" id="KW-1185">Reference proteome</keyword>
<sequence length="252" mass="27476">MLEAEHNPQDESLPAPNYVDVLAMRDDNSTETGFTCDLTRTNQVRASEHEKERLARDNLNALLDITSDQLTAARDELENARLVREDLAACLGVKFDQLTAVCDQLENTRLARDDLAACLGVTSDQLTAARDELEKARLARDDLAACLGVTADQLTAVCDELDCLRDALTKNHAELVGHLGAKMEQTGWSMENSGRAASGEDREVKNRNEFEAEEKDLRFATGALARAAEALNMGGKVTVELVTGSGEGSQKR</sequence>
<dbReference type="EMBL" id="KZ994466">
    <property type="protein sequence ID" value="RKO92867.1"/>
    <property type="molecule type" value="Genomic_DNA"/>
</dbReference>
<gene>
    <name evidence="1" type="ORF">BDK51DRAFT_25514</name>
</gene>
<evidence type="ECO:0000313" key="1">
    <source>
        <dbReference type="EMBL" id="RKO92867.1"/>
    </source>
</evidence>
<organism evidence="1 2">
    <name type="scientific">Blyttiomyces helicus</name>
    <dbReference type="NCBI Taxonomy" id="388810"/>
    <lineage>
        <taxon>Eukaryota</taxon>
        <taxon>Fungi</taxon>
        <taxon>Fungi incertae sedis</taxon>
        <taxon>Chytridiomycota</taxon>
        <taxon>Chytridiomycota incertae sedis</taxon>
        <taxon>Chytridiomycetes</taxon>
        <taxon>Chytridiomycetes incertae sedis</taxon>
        <taxon>Blyttiomyces</taxon>
    </lineage>
</organism>